<reference evidence="2" key="2">
    <citation type="journal article" date="2023" name="Microbiol Resour">
        <title>Decontamination and Annotation of the Draft Genome Sequence of the Oomycete Lagenidium giganteum ARSEF 373.</title>
        <authorList>
            <person name="Morgan W.R."/>
            <person name="Tartar A."/>
        </authorList>
    </citation>
    <scope>NUCLEOTIDE SEQUENCE</scope>
    <source>
        <strain evidence="2">ARSEF 373</strain>
    </source>
</reference>
<name>A0AAV2YUQ2_9STRA</name>
<evidence type="ECO:0000313" key="2">
    <source>
        <dbReference type="EMBL" id="DAZ97123.1"/>
    </source>
</evidence>
<evidence type="ECO:0008006" key="4">
    <source>
        <dbReference type="Google" id="ProtNLM"/>
    </source>
</evidence>
<feature type="non-terminal residue" evidence="2">
    <location>
        <position position="1"/>
    </location>
</feature>
<feature type="region of interest" description="Disordered" evidence="1">
    <location>
        <begin position="32"/>
        <end position="64"/>
    </location>
</feature>
<organism evidence="2 3">
    <name type="scientific">Lagenidium giganteum</name>
    <dbReference type="NCBI Taxonomy" id="4803"/>
    <lineage>
        <taxon>Eukaryota</taxon>
        <taxon>Sar</taxon>
        <taxon>Stramenopiles</taxon>
        <taxon>Oomycota</taxon>
        <taxon>Peronosporomycetes</taxon>
        <taxon>Pythiales</taxon>
        <taxon>Pythiaceae</taxon>
    </lineage>
</organism>
<dbReference type="AlphaFoldDB" id="A0AAV2YUQ2"/>
<proteinExistence type="predicted"/>
<keyword evidence="3" id="KW-1185">Reference proteome</keyword>
<dbReference type="EMBL" id="DAKRPA010000146">
    <property type="protein sequence ID" value="DAZ97123.1"/>
    <property type="molecule type" value="Genomic_DNA"/>
</dbReference>
<protein>
    <recommendedName>
        <fullName evidence="4">Anaphase-promoting complex subunit 13</fullName>
    </recommendedName>
</protein>
<sequence length="81" mass="9045">CVDQQDSKLPSVFPRRYYLDLVDDDWIADTLSDDEIDVPPGLDIDPNSGESPSGEPPAWAGDAKMDRWNDLGLDLWAREAP</sequence>
<evidence type="ECO:0000256" key="1">
    <source>
        <dbReference type="SAM" id="MobiDB-lite"/>
    </source>
</evidence>
<evidence type="ECO:0000313" key="3">
    <source>
        <dbReference type="Proteomes" id="UP001146120"/>
    </source>
</evidence>
<dbReference type="Proteomes" id="UP001146120">
    <property type="component" value="Unassembled WGS sequence"/>
</dbReference>
<feature type="compositionally biased region" description="Low complexity" evidence="1">
    <location>
        <begin position="48"/>
        <end position="57"/>
    </location>
</feature>
<gene>
    <name evidence="2" type="ORF">N0F65_010446</name>
</gene>
<reference evidence="2" key="1">
    <citation type="submission" date="2022-11" db="EMBL/GenBank/DDBJ databases">
        <authorList>
            <person name="Morgan W.R."/>
            <person name="Tartar A."/>
        </authorList>
    </citation>
    <scope>NUCLEOTIDE SEQUENCE</scope>
    <source>
        <strain evidence="2">ARSEF 373</strain>
    </source>
</reference>
<comment type="caution">
    <text evidence="2">The sequence shown here is derived from an EMBL/GenBank/DDBJ whole genome shotgun (WGS) entry which is preliminary data.</text>
</comment>
<accession>A0AAV2YUQ2</accession>